<sequence length="229" mass="26484">MDREKNVIKFTVTSIADLEIIINHFEKYPLITQKQADYLLFKQVFDLVKHKNHLTFDGLKEIVKLKASINKGLNDELKEAYPDIIPAIRPLIVKQEIYNPYWLVGFVTAEGCFRIKISKSNTHKIGYSVGLRFLITQHIRDEQLLISFKNYFGCGEYKQRKGQLAGDFNVNKTSDIFNIIIPFFEKYPLYGIKALSYLNFCKAAEIIKSEKHLTSAGLNLLIKLKNDMD</sequence>
<dbReference type="EMBL" id="MN977364">
    <property type="protein sequence ID" value="QID02725.1"/>
    <property type="molecule type" value="Genomic_DNA"/>
</dbReference>
<feature type="domain" description="Homing endonuclease LAGLIDADG" evidence="1">
    <location>
        <begin position="103"/>
        <end position="203"/>
    </location>
</feature>
<dbReference type="PANTHER" id="PTHR36181">
    <property type="entry name" value="INTRON-ENCODED ENDONUCLEASE AI3-RELATED"/>
    <property type="match status" value="1"/>
</dbReference>
<reference evidence="3" key="3">
    <citation type="submission" date="2020-01" db="EMBL/GenBank/DDBJ databases">
        <authorList>
            <person name="Fang M.L."/>
            <person name="Zhang Y."/>
        </authorList>
    </citation>
    <scope>NUCLEOTIDE SEQUENCE</scope>
    <source>
        <strain evidence="3">YMF1.02765</strain>
        <strain evidence="4">YMF1.02775</strain>
    </source>
</reference>
<dbReference type="FunFam" id="3.10.28.10:FF:000010">
    <property type="entry name" value="LAGLIDADG homing endonuclease I-LtrII"/>
    <property type="match status" value="1"/>
</dbReference>
<dbReference type="GO" id="GO:0005739">
    <property type="term" value="C:mitochondrion"/>
    <property type="evidence" value="ECO:0007669"/>
    <property type="project" value="UniProtKB-ARBA"/>
</dbReference>
<reference evidence="2" key="1">
    <citation type="journal article" date="2018" name="Mitochondrial DNA Part B Resour">
        <title>The complete mitochondrial genomes of the nematode-trapping fungus Arthrobotrys oligospora.</title>
        <authorList>
            <person name="Jiang L."/>
            <person name="Zhang Y."/>
            <person name="Xu J."/>
            <person name="Zhang K.-Q."/>
            <person name="Zhang Y."/>
        </authorList>
    </citation>
    <scope>NUCLEOTIDE SEQUENCE</scope>
</reference>
<dbReference type="GeneID" id="39411635"/>
<dbReference type="InterPro" id="IPR004860">
    <property type="entry name" value="LAGLIDADG_dom"/>
</dbReference>
<dbReference type="PANTHER" id="PTHR36181:SF4">
    <property type="entry name" value="LAGLIDADG ENDONUCLEASE"/>
    <property type="match status" value="1"/>
</dbReference>
<dbReference type="EMBL" id="MN977365">
    <property type="protein sequence ID" value="QID02789.1"/>
    <property type="molecule type" value="Genomic_DNA"/>
</dbReference>
<organism evidence="2">
    <name type="scientific">Orbilia oligospora</name>
    <name type="common">Nematode-trapping fungus</name>
    <name type="synonym">Arthrobotrys oligospora</name>
    <dbReference type="NCBI Taxonomy" id="2813651"/>
    <lineage>
        <taxon>Eukaryota</taxon>
        <taxon>Fungi</taxon>
        <taxon>Dikarya</taxon>
        <taxon>Ascomycota</taxon>
        <taxon>Pezizomycotina</taxon>
        <taxon>Orbiliomycetes</taxon>
        <taxon>Orbiliales</taxon>
        <taxon>Orbiliaceae</taxon>
        <taxon>Orbilia</taxon>
    </lineage>
</organism>
<dbReference type="Gene3D" id="3.10.28.10">
    <property type="entry name" value="Homing endonucleases"/>
    <property type="match status" value="2"/>
</dbReference>
<keyword evidence="2" id="KW-0496">Mitochondrion</keyword>
<accession>A0A481ZJJ6</accession>
<dbReference type="InterPro" id="IPR051289">
    <property type="entry name" value="LAGLIDADG_Endonuclease"/>
</dbReference>
<dbReference type="RefSeq" id="YP_009568401.1">
    <property type="nucleotide sequence ID" value="NC_041246.1"/>
</dbReference>
<evidence type="ECO:0000313" key="4">
    <source>
        <dbReference type="EMBL" id="QID02789.1"/>
    </source>
</evidence>
<keyword evidence="2" id="KW-0378">Hydrolase</keyword>
<dbReference type="AlphaFoldDB" id="A0A481ZJJ6"/>
<evidence type="ECO:0000313" key="2">
    <source>
        <dbReference type="EMBL" id="QBL02031.1"/>
    </source>
</evidence>
<name>A0A481ZJJ6_ORBOL</name>
<evidence type="ECO:0000259" key="1">
    <source>
        <dbReference type="Pfam" id="PF00961"/>
    </source>
</evidence>
<protein>
    <submittedName>
        <fullName evidence="2">LAGLIDADG endonuclease</fullName>
    </submittedName>
</protein>
<proteinExistence type="predicted"/>
<dbReference type="InterPro" id="IPR027434">
    <property type="entry name" value="Homing_endonucl"/>
</dbReference>
<gene>
    <name evidence="2" type="primary">orf45</name>
    <name evidence="3" type="synonym">orf229</name>
</gene>
<dbReference type="GO" id="GO:0004519">
    <property type="term" value="F:endonuclease activity"/>
    <property type="evidence" value="ECO:0007669"/>
    <property type="project" value="UniProtKB-KW"/>
</dbReference>
<dbReference type="SUPFAM" id="SSF55608">
    <property type="entry name" value="Homing endonucleases"/>
    <property type="match status" value="2"/>
</dbReference>
<evidence type="ECO:0000313" key="3">
    <source>
        <dbReference type="EMBL" id="QID02725.1"/>
    </source>
</evidence>
<keyword evidence="2" id="KW-0255">Endonuclease</keyword>
<reference evidence="2" key="2">
    <citation type="submission" date="2019-02" db="EMBL/GenBank/DDBJ databases">
        <authorList>
            <person name="Jiang L.L."/>
            <person name="Zhang Y."/>
        </authorList>
    </citation>
    <scope>NUCLEOTIDE SEQUENCE</scope>
</reference>
<keyword evidence="2" id="KW-0540">Nuclease</keyword>
<feature type="domain" description="Homing endonuclease LAGLIDADG" evidence="1">
    <location>
        <begin position="4"/>
        <end position="44"/>
    </location>
</feature>
<dbReference type="EMBL" id="MK571436">
    <property type="protein sequence ID" value="QBL02031.1"/>
    <property type="molecule type" value="Genomic_DNA"/>
</dbReference>
<geneLocation type="mitochondrion" evidence="2"/>
<dbReference type="Pfam" id="PF00961">
    <property type="entry name" value="LAGLIDADG_1"/>
    <property type="match status" value="2"/>
</dbReference>